<dbReference type="Proteomes" id="UP001500449">
    <property type="component" value="Unassembled WGS sequence"/>
</dbReference>
<dbReference type="Pfam" id="PF13577">
    <property type="entry name" value="SnoaL_4"/>
    <property type="match status" value="1"/>
</dbReference>
<accession>A0ABN2MXD3</accession>
<dbReference type="SUPFAM" id="SSF54427">
    <property type="entry name" value="NTF2-like"/>
    <property type="match status" value="1"/>
</dbReference>
<evidence type="ECO:0000313" key="3">
    <source>
        <dbReference type="Proteomes" id="UP001500449"/>
    </source>
</evidence>
<keyword evidence="3" id="KW-1185">Reference proteome</keyword>
<evidence type="ECO:0000313" key="2">
    <source>
        <dbReference type="EMBL" id="GAA1842840.1"/>
    </source>
</evidence>
<dbReference type="InterPro" id="IPR037401">
    <property type="entry name" value="SnoaL-like"/>
</dbReference>
<proteinExistence type="predicted"/>
<dbReference type="NCBIfam" id="TIGR02246">
    <property type="entry name" value="SgcJ/EcaC family oxidoreductase"/>
    <property type="match status" value="1"/>
</dbReference>
<feature type="domain" description="SnoaL-like" evidence="1">
    <location>
        <begin position="5"/>
        <end position="127"/>
    </location>
</feature>
<dbReference type="Gene3D" id="3.10.450.50">
    <property type="match status" value="1"/>
</dbReference>
<evidence type="ECO:0000259" key="1">
    <source>
        <dbReference type="Pfam" id="PF13577"/>
    </source>
</evidence>
<dbReference type="InterPro" id="IPR032710">
    <property type="entry name" value="NTF2-like_dom_sf"/>
</dbReference>
<protein>
    <submittedName>
        <fullName evidence="2">SgcJ/EcaC family oxidoreductase</fullName>
    </submittedName>
</protein>
<name>A0ABN2MXD3_9PSEU</name>
<sequence>MSAPTEVRDVLDSITAAWDAGDAAAFAAPFTDDCTYVVFDGTVLHGRQAVEEVHRFLFDGPLKGSTLTPPPGTPEPEVTLREIAPGVVHVVNATGGVLPAGAADVPAERVSVVSYLLVRADSGWQVAAFQNTRRAPRS</sequence>
<comment type="caution">
    <text evidence="2">The sequence shown here is derived from an EMBL/GenBank/DDBJ whole genome shotgun (WGS) entry which is preliminary data.</text>
</comment>
<dbReference type="InterPro" id="IPR011944">
    <property type="entry name" value="Steroid_delta5-4_isomerase"/>
</dbReference>
<dbReference type="EMBL" id="BAAAQK010000005">
    <property type="protein sequence ID" value="GAA1842840.1"/>
    <property type="molecule type" value="Genomic_DNA"/>
</dbReference>
<gene>
    <name evidence="2" type="ORF">GCM10009836_22790</name>
</gene>
<organism evidence="2 3">
    <name type="scientific">Pseudonocardia ailaonensis</name>
    <dbReference type="NCBI Taxonomy" id="367279"/>
    <lineage>
        <taxon>Bacteria</taxon>
        <taxon>Bacillati</taxon>
        <taxon>Actinomycetota</taxon>
        <taxon>Actinomycetes</taxon>
        <taxon>Pseudonocardiales</taxon>
        <taxon>Pseudonocardiaceae</taxon>
        <taxon>Pseudonocardia</taxon>
    </lineage>
</organism>
<reference evidence="2 3" key="1">
    <citation type="journal article" date="2019" name="Int. J. Syst. Evol. Microbiol.">
        <title>The Global Catalogue of Microorganisms (GCM) 10K type strain sequencing project: providing services to taxonomists for standard genome sequencing and annotation.</title>
        <authorList>
            <consortium name="The Broad Institute Genomics Platform"/>
            <consortium name="The Broad Institute Genome Sequencing Center for Infectious Disease"/>
            <person name="Wu L."/>
            <person name="Ma J."/>
        </authorList>
    </citation>
    <scope>NUCLEOTIDE SEQUENCE [LARGE SCALE GENOMIC DNA]</scope>
    <source>
        <strain evidence="2 3">JCM 16009</strain>
    </source>
</reference>
<dbReference type="RefSeq" id="WP_344415323.1">
    <property type="nucleotide sequence ID" value="NZ_BAAAQK010000005.1"/>
</dbReference>